<dbReference type="Gene3D" id="1.10.287.130">
    <property type="match status" value="1"/>
</dbReference>
<keyword evidence="8" id="KW-0472">Membrane</keyword>
<dbReference type="Proteomes" id="UP000290567">
    <property type="component" value="Unassembled WGS sequence"/>
</dbReference>
<evidence type="ECO:0000256" key="4">
    <source>
        <dbReference type="ARBA" id="ARBA00022553"/>
    </source>
</evidence>
<dbReference type="GO" id="GO:0000155">
    <property type="term" value="F:phosphorelay sensor kinase activity"/>
    <property type="evidence" value="ECO:0007669"/>
    <property type="project" value="InterPro"/>
</dbReference>
<dbReference type="SUPFAM" id="SSF55874">
    <property type="entry name" value="ATPase domain of HSP90 chaperone/DNA topoisomerase II/histidine kinase"/>
    <property type="match status" value="1"/>
</dbReference>
<dbReference type="PANTHER" id="PTHR45453">
    <property type="entry name" value="PHOSPHATE REGULON SENSOR PROTEIN PHOR"/>
    <property type="match status" value="1"/>
</dbReference>
<dbReference type="AlphaFoldDB" id="A0A4P5PCD5"/>
<dbReference type="SMART" id="SM00387">
    <property type="entry name" value="HATPase_c"/>
    <property type="match status" value="1"/>
</dbReference>
<keyword evidence="4" id="KW-0597">Phosphoprotein</keyword>
<evidence type="ECO:0000256" key="3">
    <source>
        <dbReference type="ARBA" id="ARBA00012438"/>
    </source>
</evidence>
<sequence length="302" mass="34509">MKELKHAILCSFVCHFLGLSLTVGLLEEVATQLRELIVPVEYQFILLFSSVAAQVIVIGVFSFLFYRSLDKRITAKSQEIAQQQRLLFANIAHDLKTPLTSITGFSKALQEEIVDPVEQKEVAEIIYQKALTADELLDAMFQYTKLTAADYPLKRELQDVNYLLKETIAESYDLLEQHQIDLIVELPEAPMMRAIDKVEMKRVFVNLLVNACKHNPLGTKLRITIEEKKNSAQIIFADDGTKIPSEKRTHLFHPFVSENETERHFQGSGLGLAITKSIIEKHGFMIELEDDERFTKRFVVIL</sequence>
<keyword evidence="11" id="KW-1185">Reference proteome</keyword>
<keyword evidence="8" id="KW-0812">Transmembrane</keyword>
<dbReference type="GO" id="GO:0004721">
    <property type="term" value="F:phosphoprotein phosphatase activity"/>
    <property type="evidence" value="ECO:0007669"/>
    <property type="project" value="TreeGrafter"/>
</dbReference>
<dbReference type="PANTHER" id="PTHR45453:SF1">
    <property type="entry name" value="PHOSPHATE REGULON SENSOR PROTEIN PHOR"/>
    <property type="match status" value="1"/>
</dbReference>
<evidence type="ECO:0000256" key="5">
    <source>
        <dbReference type="ARBA" id="ARBA00022679"/>
    </source>
</evidence>
<dbReference type="EMBL" id="BJCC01000015">
    <property type="protein sequence ID" value="GCF94154.1"/>
    <property type="molecule type" value="Genomic_DNA"/>
</dbReference>
<dbReference type="SMART" id="SM00388">
    <property type="entry name" value="HisKA"/>
    <property type="match status" value="1"/>
</dbReference>
<dbReference type="GO" id="GO:0016036">
    <property type="term" value="P:cellular response to phosphate starvation"/>
    <property type="evidence" value="ECO:0007669"/>
    <property type="project" value="TreeGrafter"/>
</dbReference>
<keyword evidence="6" id="KW-0418">Kinase</keyword>
<comment type="caution">
    <text evidence="10">The sequence shown here is derived from an EMBL/GenBank/DDBJ whole genome shotgun (WGS) entry which is preliminary data.</text>
</comment>
<dbReference type="InterPro" id="IPR036097">
    <property type="entry name" value="HisK_dim/P_sf"/>
</dbReference>
<comment type="catalytic activity">
    <reaction evidence="1">
        <text>ATP + protein L-histidine = ADP + protein N-phospho-L-histidine.</text>
        <dbReference type="EC" id="2.7.13.3"/>
    </reaction>
</comment>
<dbReference type="CDD" id="cd00082">
    <property type="entry name" value="HisKA"/>
    <property type="match status" value="1"/>
</dbReference>
<dbReference type="OrthoDB" id="335833at2"/>
<evidence type="ECO:0000313" key="10">
    <source>
        <dbReference type="EMBL" id="GCF94154.1"/>
    </source>
</evidence>
<keyword evidence="8" id="KW-1133">Transmembrane helix</keyword>
<evidence type="ECO:0000256" key="8">
    <source>
        <dbReference type="SAM" id="Phobius"/>
    </source>
</evidence>
<name>A0A4P5PCD5_9ENTE</name>
<dbReference type="PROSITE" id="PS50109">
    <property type="entry name" value="HIS_KIN"/>
    <property type="match status" value="1"/>
</dbReference>
<dbReference type="SUPFAM" id="SSF47384">
    <property type="entry name" value="Homodimeric domain of signal transducing histidine kinase"/>
    <property type="match status" value="1"/>
</dbReference>
<dbReference type="RefSeq" id="WP_146622591.1">
    <property type="nucleotide sequence ID" value="NZ_BJCC01000015.1"/>
</dbReference>
<dbReference type="Pfam" id="PF02518">
    <property type="entry name" value="HATPase_c"/>
    <property type="match status" value="1"/>
</dbReference>
<accession>A0A4P5PCD5</accession>
<dbReference type="InterPro" id="IPR004358">
    <property type="entry name" value="Sig_transdc_His_kin-like_C"/>
</dbReference>
<dbReference type="GO" id="GO:0005886">
    <property type="term" value="C:plasma membrane"/>
    <property type="evidence" value="ECO:0007669"/>
    <property type="project" value="TreeGrafter"/>
</dbReference>
<keyword evidence="7" id="KW-0902">Two-component regulatory system</keyword>
<comment type="subcellular location">
    <subcellularLocation>
        <location evidence="2">Membrane</location>
    </subcellularLocation>
</comment>
<dbReference type="Pfam" id="PF00512">
    <property type="entry name" value="HisKA"/>
    <property type="match status" value="1"/>
</dbReference>
<dbReference type="InterPro" id="IPR005467">
    <property type="entry name" value="His_kinase_dom"/>
</dbReference>
<feature type="domain" description="Histidine kinase" evidence="9">
    <location>
        <begin position="90"/>
        <end position="302"/>
    </location>
</feature>
<keyword evidence="5" id="KW-0808">Transferase</keyword>
<dbReference type="InterPro" id="IPR050351">
    <property type="entry name" value="BphY/WalK/GraS-like"/>
</dbReference>
<dbReference type="InterPro" id="IPR036890">
    <property type="entry name" value="HATPase_C_sf"/>
</dbReference>
<dbReference type="EC" id="2.7.13.3" evidence="3"/>
<evidence type="ECO:0000256" key="1">
    <source>
        <dbReference type="ARBA" id="ARBA00000085"/>
    </source>
</evidence>
<evidence type="ECO:0000259" key="9">
    <source>
        <dbReference type="PROSITE" id="PS50109"/>
    </source>
</evidence>
<dbReference type="Gene3D" id="3.30.565.10">
    <property type="entry name" value="Histidine kinase-like ATPase, C-terminal domain"/>
    <property type="match status" value="1"/>
</dbReference>
<dbReference type="PRINTS" id="PR00344">
    <property type="entry name" value="BCTRLSENSOR"/>
</dbReference>
<feature type="transmembrane region" description="Helical" evidence="8">
    <location>
        <begin position="42"/>
        <end position="66"/>
    </location>
</feature>
<dbReference type="InterPro" id="IPR003594">
    <property type="entry name" value="HATPase_dom"/>
</dbReference>
<organism evidence="10 11">
    <name type="scientific">Enterococcus florum</name>
    <dbReference type="NCBI Taxonomy" id="2480627"/>
    <lineage>
        <taxon>Bacteria</taxon>
        <taxon>Bacillati</taxon>
        <taxon>Bacillota</taxon>
        <taxon>Bacilli</taxon>
        <taxon>Lactobacillales</taxon>
        <taxon>Enterococcaceae</taxon>
        <taxon>Enterococcus</taxon>
    </lineage>
</organism>
<proteinExistence type="predicted"/>
<protein>
    <recommendedName>
        <fullName evidence="3">histidine kinase</fullName>
        <ecNumber evidence="3">2.7.13.3</ecNumber>
    </recommendedName>
</protein>
<gene>
    <name evidence="10" type="ORF">NRIC_20450</name>
</gene>
<evidence type="ECO:0000256" key="7">
    <source>
        <dbReference type="ARBA" id="ARBA00023012"/>
    </source>
</evidence>
<evidence type="ECO:0000256" key="6">
    <source>
        <dbReference type="ARBA" id="ARBA00022777"/>
    </source>
</evidence>
<evidence type="ECO:0000313" key="11">
    <source>
        <dbReference type="Proteomes" id="UP000290567"/>
    </source>
</evidence>
<evidence type="ECO:0000256" key="2">
    <source>
        <dbReference type="ARBA" id="ARBA00004370"/>
    </source>
</evidence>
<reference evidence="11" key="1">
    <citation type="submission" date="2019-02" db="EMBL/GenBank/DDBJ databases">
        <title>Draft genome sequence of Enterococcus sp. Gos25-1.</title>
        <authorList>
            <person name="Tanaka N."/>
            <person name="Shiwa Y."/>
            <person name="Fujita N."/>
        </authorList>
    </citation>
    <scope>NUCLEOTIDE SEQUENCE [LARGE SCALE GENOMIC DNA]</scope>
    <source>
        <strain evidence="11">Gos25-1</strain>
    </source>
</reference>
<dbReference type="InterPro" id="IPR003661">
    <property type="entry name" value="HisK_dim/P_dom"/>
</dbReference>